<gene>
    <name evidence="1" type="ORF">Phi13:2_gp027</name>
</gene>
<keyword evidence="2" id="KW-1185">Reference proteome</keyword>
<evidence type="ECO:0000313" key="1">
    <source>
        <dbReference type="EMBL" id="AGO49637.1"/>
    </source>
</evidence>
<organism evidence="1 2">
    <name type="scientific">Cellulophaga phage phi13:2</name>
    <dbReference type="NCBI Taxonomy" id="1328030"/>
    <lineage>
        <taxon>Viruses</taxon>
        <taxon>Duplodnaviria</taxon>
        <taxon>Heunggongvirae</taxon>
        <taxon>Uroviricota</taxon>
        <taxon>Caudoviricetes</taxon>
        <taxon>Pachyviridae</taxon>
        <taxon>Baltivirus</taxon>
        <taxon>Baltivirus phi13duo</taxon>
    </lineage>
</organism>
<accession>S0A5I1</accession>
<dbReference type="KEGG" id="vg:16881429"/>
<protein>
    <submittedName>
        <fullName evidence="1">Uncharacterized protein</fullName>
    </submittedName>
</protein>
<dbReference type="GeneID" id="16881429"/>
<dbReference type="RefSeq" id="YP_008242052.1">
    <property type="nucleotide sequence ID" value="NC_021803.1"/>
</dbReference>
<reference evidence="2" key="2">
    <citation type="submission" date="2013-03" db="EMBL/GenBank/DDBJ databases">
        <title>The Cellulophaga phages: a novel, diverse, and globally ubiquitous model system.</title>
        <authorList>
            <person name="Holmfeldt K."/>
            <person name="Solonenko N."/>
            <person name="Shah M."/>
            <person name="Corrier K."/>
            <person name="Riemann L."/>
            <person name="VerBerkmoes N.C."/>
            <person name="Sullivan M.B."/>
        </authorList>
    </citation>
    <scope>NUCLEOTIDE SEQUENCE [LARGE SCALE GENOMIC DNA]</scope>
</reference>
<name>S0A5I1_9CAUD</name>
<reference evidence="1 2" key="1">
    <citation type="journal article" date="2013" name="Proc. Natl. Acad. Sci. U.S.A.">
        <title>Twelve previously unknown phage genera are ubiquitous in global oceans.</title>
        <authorList>
            <person name="Holmfeldt K."/>
            <person name="Solonenko N."/>
            <person name="Shah M."/>
            <person name="Corrier K."/>
            <person name="Riemann L."/>
            <person name="Verberkmoes N.C."/>
            <person name="Sullivan M.B."/>
        </authorList>
    </citation>
    <scope>NUCLEOTIDE SEQUENCE [LARGE SCALE GENOMIC DNA]</scope>
    <source>
        <strain evidence="1">Phi13:2</strain>
    </source>
</reference>
<evidence type="ECO:0000313" key="2">
    <source>
        <dbReference type="Proteomes" id="UP000014736"/>
    </source>
</evidence>
<proteinExistence type="predicted"/>
<sequence>MSKYKPEIDENKPFDFETNFVVCQCEESDISDRHLGDAGYDWCKNCKRPLAVIDY</sequence>
<dbReference type="Proteomes" id="UP000014736">
    <property type="component" value="Segment"/>
</dbReference>
<dbReference type="EMBL" id="KC821633">
    <property type="protein sequence ID" value="AGO49637.1"/>
    <property type="molecule type" value="Genomic_DNA"/>
</dbReference>